<dbReference type="SUPFAM" id="SSF55931">
    <property type="entry name" value="Glutamine synthetase/guanido kinase"/>
    <property type="match status" value="1"/>
</dbReference>
<dbReference type="CTD" id="51557"/>
<keyword evidence="11" id="KW-1185">Reference proteome</keyword>
<feature type="compositionally biased region" description="Polar residues" evidence="8">
    <location>
        <begin position="206"/>
        <end position="218"/>
    </location>
</feature>
<sequence length="664" mass="74138">MQEAEDSRIRDKSSKDKDQVDGTNMSSDSKKGVKVSGKYSVTGDREGQDSLPGLRPTDNPIVTSIRPPHCRPSVYTDSQQEESVTREEQIKQSHSHEAGVSKQTMEELKSVLKDTTQLHTKERNEHQSWSPYTYLHGTKADGRQDEGSSKSFSTFRPLTESTRRSSRPRGSTASQQDGGSSRSLASSTQSSSLRSPTPERSHWEETWSSETDNNKDTTQTDMIWSRSFISDVEQIKQYISREDVSFVRFEATDLHGVSRSKTVPARFFHEKAVYGVPMPRSYLELTLSPKINEVDHPSAPNFSSDVLLIPDLSTFRILPWTEQTARIICDPCMVTGTPLRTSPRLIAKQLLGQLRNMGFSLHSCFTYECYILGAPERVGPKTVFFPATTLLSNHDLPFLQHLVNGMYYMGVDVDSFASASGPGQMEISFKPQFGIEAADSAFTFRTGIKEVARKFSYIVSFFTDDGIYNSGLFSHSLWDANGRRSLFHTGNGEMSEIGRKWLAGLLHHAPALSCLLAPGIGCRSQLTKDMKDRKRPFYATCGYNNNSCAFNVKLHGGRLTHIDNRLGSAMANPYIVLAATVAAGLDGIKRNLSVDQGLNRAPAQQKEFAIPVKLEDALEALEEDSMLCGALGEPFVQYFLAMKRFEIETQELDAERNKSLEYFI</sequence>
<dbReference type="GO" id="GO:0004356">
    <property type="term" value="F:glutamine synthetase activity"/>
    <property type="evidence" value="ECO:0007669"/>
    <property type="project" value="InterPro"/>
</dbReference>
<dbReference type="FunFam" id="3.30.590.10:FF:000009">
    <property type="entry name" value="Lengsin, lens protein with glutamine synthetase domain"/>
    <property type="match status" value="1"/>
</dbReference>
<feature type="domain" description="GS catalytic" evidence="10">
    <location>
        <begin position="343"/>
        <end position="664"/>
    </location>
</feature>
<evidence type="ECO:0000256" key="4">
    <source>
        <dbReference type="ARBA" id="ARBA00039404"/>
    </source>
</evidence>
<dbReference type="Gene3D" id="3.10.20.70">
    <property type="entry name" value="Glutamine synthetase, N-terminal domain"/>
    <property type="match status" value="1"/>
</dbReference>
<evidence type="ECO:0000256" key="3">
    <source>
        <dbReference type="ARBA" id="ARBA00038790"/>
    </source>
</evidence>
<evidence type="ECO:0000256" key="5">
    <source>
        <dbReference type="ARBA" id="ARBA00042675"/>
    </source>
</evidence>
<evidence type="ECO:0000259" key="10">
    <source>
        <dbReference type="PROSITE" id="PS51987"/>
    </source>
</evidence>
<proteinExistence type="inferred from homology"/>
<gene>
    <name evidence="12" type="primary">lgsn</name>
</gene>
<protein>
    <recommendedName>
        <fullName evidence="4">Lengsin</fullName>
    </recommendedName>
    <alternativeName>
        <fullName evidence="5">Glutamate-ammonia ligase domain-containing protein 1</fullName>
    </alternativeName>
</protein>
<feature type="domain" description="GS beta-grasp" evidence="9">
    <location>
        <begin position="242"/>
        <end position="336"/>
    </location>
</feature>
<dbReference type="GeneID" id="115810938"/>
<evidence type="ECO:0000313" key="12">
    <source>
        <dbReference type="RefSeq" id="XP_030628860.1"/>
    </source>
</evidence>
<feature type="region of interest" description="Disordered" evidence="8">
    <location>
        <begin position="1"/>
        <end position="218"/>
    </location>
</feature>
<dbReference type="InterPro" id="IPR008147">
    <property type="entry name" value="Gln_synt_N"/>
</dbReference>
<dbReference type="FunFam" id="3.10.20.70:FF:000007">
    <property type="entry name" value="LOW QUALITY PROTEIN: lengsin"/>
    <property type="match status" value="1"/>
</dbReference>
<dbReference type="Proteomes" id="UP000504632">
    <property type="component" value="Chromosome 4"/>
</dbReference>
<dbReference type="PROSITE" id="PS51987">
    <property type="entry name" value="GS_CATALYTIC"/>
    <property type="match status" value="1"/>
</dbReference>
<dbReference type="PANTHER" id="PTHR43407">
    <property type="entry name" value="GLUTAMINE SYNTHETASE"/>
    <property type="match status" value="1"/>
</dbReference>
<comment type="function">
    <text evidence="2">May act as a component of the cytoskeleton or as a chaperone for the reorganization of intermediate filament proteins during terminal differentiation in the lens. Does not seem to have enzymatic activity.</text>
</comment>
<reference evidence="12" key="1">
    <citation type="submission" date="2025-08" db="UniProtKB">
        <authorList>
            <consortium name="RefSeq"/>
        </authorList>
    </citation>
    <scope>IDENTIFICATION</scope>
</reference>
<dbReference type="InterPro" id="IPR014746">
    <property type="entry name" value="Gln_synth/guanido_kin_cat_dom"/>
</dbReference>
<evidence type="ECO:0000256" key="8">
    <source>
        <dbReference type="SAM" id="MobiDB-lite"/>
    </source>
</evidence>
<comment type="subunit">
    <text evidence="3">Dodecamer. Interacts with BFSP2 and VIM.</text>
</comment>
<dbReference type="Gene3D" id="3.30.590.10">
    <property type="entry name" value="Glutamine synthetase/guanido kinase, catalytic domain"/>
    <property type="match status" value="1"/>
</dbReference>
<dbReference type="GO" id="GO:0005737">
    <property type="term" value="C:cytoplasm"/>
    <property type="evidence" value="ECO:0007669"/>
    <property type="project" value="TreeGrafter"/>
</dbReference>
<dbReference type="PANTHER" id="PTHR43407:SF1">
    <property type="entry name" value="LENGSIN"/>
    <property type="match status" value="1"/>
</dbReference>
<comment type="similarity">
    <text evidence="1 6 7">Belongs to the glutamine synthetase family.</text>
</comment>
<dbReference type="InterPro" id="IPR008146">
    <property type="entry name" value="Gln_synth_cat_dom"/>
</dbReference>
<dbReference type="InParanoid" id="A0A6J2V7A3"/>
<feature type="compositionally biased region" description="Basic and acidic residues" evidence="8">
    <location>
        <begin position="1"/>
        <end position="20"/>
    </location>
</feature>
<dbReference type="GO" id="GO:0016020">
    <property type="term" value="C:membrane"/>
    <property type="evidence" value="ECO:0007669"/>
    <property type="project" value="TreeGrafter"/>
</dbReference>
<dbReference type="InterPro" id="IPR036651">
    <property type="entry name" value="Gln_synt_N_sf"/>
</dbReference>
<feature type="compositionally biased region" description="Basic and acidic residues" evidence="8">
    <location>
        <begin position="138"/>
        <end position="148"/>
    </location>
</feature>
<dbReference type="RefSeq" id="XP_030628860.1">
    <property type="nucleotide sequence ID" value="XM_030773000.1"/>
</dbReference>
<evidence type="ECO:0000256" key="1">
    <source>
        <dbReference type="ARBA" id="ARBA00009897"/>
    </source>
</evidence>
<accession>A0A6J2V7A3</accession>
<dbReference type="GO" id="GO:0006542">
    <property type="term" value="P:glutamine biosynthetic process"/>
    <property type="evidence" value="ECO:0007669"/>
    <property type="project" value="InterPro"/>
</dbReference>
<dbReference type="GO" id="GO:0002089">
    <property type="term" value="P:lens morphogenesis in camera-type eye"/>
    <property type="evidence" value="ECO:0007669"/>
    <property type="project" value="TreeGrafter"/>
</dbReference>
<evidence type="ECO:0000313" key="11">
    <source>
        <dbReference type="Proteomes" id="UP000504632"/>
    </source>
</evidence>
<organism evidence="11 12">
    <name type="scientific">Chanos chanos</name>
    <name type="common">Milkfish</name>
    <name type="synonym">Mugil chanos</name>
    <dbReference type="NCBI Taxonomy" id="29144"/>
    <lineage>
        <taxon>Eukaryota</taxon>
        <taxon>Metazoa</taxon>
        <taxon>Chordata</taxon>
        <taxon>Craniata</taxon>
        <taxon>Vertebrata</taxon>
        <taxon>Euteleostomi</taxon>
        <taxon>Actinopterygii</taxon>
        <taxon>Neopterygii</taxon>
        <taxon>Teleostei</taxon>
        <taxon>Ostariophysi</taxon>
        <taxon>Gonorynchiformes</taxon>
        <taxon>Chanidae</taxon>
        <taxon>Chanos</taxon>
    </lineage>
</organism>
<dbReference type="FunCoup" id="A0A6J2V7A3">
    <property type="interactions" value="31"/>
</dbReference>
<dbReference type="PROSITE" id="PS51986">
    <property type="entry name" value="GS_BETA_GRASP"/>
    <property type="match status" value="1"/>
</dbReference>
<feature type="compositionally biased region" description="Basic and acidic residues" evidence="8">
    <location>
        <begin position="83"/>
        <end position="112"/>
    </location>
</feature>
<evidence type="ECO:0000256" key="2">
    <source>
        <dbReference type="ARBA" id="ARBA00037583"/>
    </source>
</evidence>
<dbReference type="SUPFAM" id="SSF54368">
    <property type="entry name" value="Glutamine synthetase, N-terminal domain"/>
    <property type="match status" value="1"/>
</dbReference>
<evidence type="ECO:0000256" key="7">
    <source>
        <dbReference type="RuleBase" id="RU000384"/>
    </source>
</evidence>
<feature type="compositionally biased region" description="Low complexity" evidence="8">
    <location>
        <begin position="168"/>
        <end position="196"/>
    </location>
</feature>
<dbReference type="OrthoDB" id="77835at2759"/>
<evidence type="ECO:0000256" key="6">
    <source>
        <dbReference type="PROSITE-ProRule" id="PRU01330"/>
    </source>
</evidence>
<dbReference type="Pfam" id="PF00120">
    <property type="entry name" value="Gln-synt_C"/>
    <property type="match status" value="1"/>
</dbReference>
<dbReference type="SMART" id="SM01230">
    <property type="entry name" value="Gln-synt_C"/>
    <property type="match status" value="1"/>
</dbReference>
<name>A0A6J2V7A3_CHACN</name>
<evidence type="ECO:0000259" key="9">
    <source>
        <dbReference type="PROSITE" id="PS51986"/>
    </source>
</evidence>
<dbReference type="AlphaFoldDB" id="A0A6J2V7A3"/>